<dbReference type="AlphaFoldDB" id="A0AAV7NP69"/>
<evidence type="ECO:0000256" key="1">
    <source>
        <dbReference type="SAM" id="MobiDB-lite"/>
    </source>
</evidence>
<feature type="compositionally biased region" description="Polar residues" evidence="1">
    <location>
        <begin position="79"/>
        <end position="89"/>
    </location>
</feature>
<evidence type="ECO:0000313" key="2">
    <source>
        <dbReference type="EMBL" id="KAJ1117837.1"/>
    </source>
</evidence>
<feature type="compositionally biased region" description="Low complexity" evidence="1">
    <location>
        <begin position="39"/>
        <end position="49"/>
    </location>
</feature>
<accession>A0AAV7NP69</accession>
<dbReference type="Proteomes" id="UP001066276">
    <property type="component" value="Chromosome 8"/>
</dbReference>
<protein>
    <submittedName>
        <fullName evidence="2">Uncharacterized protein</fullName>
    </submittedName>
</protein>
<organism evidence="2 3">
    <name type="scientific">Pleurodeles waltl</name>
    <name type="common">Iberian ribbed newt</name>
    <dbReference type="NCBI Taxonomy" id="8319"/>
    <lineage>
        <taxon>Eukaryota</taxon>
        <taxon>Metazoa</taxon>
        <taxon>Chordata</taxon>
        <taxon>Craniata</taxon>
        <taxon>Vertebrata</taxon>
        <taxon>Euteleostomi</taxon>
        <taxon>Amphibia</taxon>
        <taxon>Batrachia</taxon>
        <taxon>Caudata</taxon>
        <taxon>Salamandroidea</taxon>
        <taxon>Salamandridae</taxon>
        <taxon>Pleurodelinae</taxon>
        <taxon>Pleurodeles</taxon>
    </lineage>
</organism>
<keyword evidence="3" id="KW-1185">Reference proteome</keyword>
<evidence type="ECO:0000313" key="3">
    <source>
        <dbReference type="Proteomes" id="UP001066276"/>
    </source>
</evidence>
<name>A0AAV7NP69_PLEWA</name>
<dbReference type="EMBL" id="JANPWB010000012">
    <property type="protein sequence ID" value="KAJ1117837.1"/>
    <property type="molecule type" value="Genomic_DNA"/>
</dbReference>
<feature type="compositionally biased region" description="Basic and acidic residues" evidence="1">
    <location>
        <begin position="68"/>
        <end position="77"/>
    </location>
</feature>
<gene>
    <name evidence="2" type="ORF">NDU88_006033</name>
</gene>
<reference evidence="2" key="1">
    <citation type="journal article" date="2022" name="bioRxiv">
        <title>Sequencing and chromosome-scale assembly of the giantPleurodeles waltlgenome.</title>
        <authorList>
            <person name="Brown T."/>
            <person name="Elewa A."/>
            <person name="Iarovenko S."/>
            <person name="Subramanian E."/>
            <person name="Araus A.J."/>
            <person name="Petzold A."/>
            <person name="Susuki M."/>
            <person name="Suzuki K.-i.T."/>
            <person name="Hayashi T."/>
            <person name="Toyoda A."/>
            <person name="Oliveira C."/>
            <person name="Osipova E."/>
            <person name="Leigh N.D."/>
            <person name="Simon A."/>
            <person name="Yun M.H."/>
        </authorList>
    </citation>
    <scope>NUCLEOTIDE SEQUENCE</scope>
    <source>
        <strain evidence="2">20211129_DDA</strain>
        <tissue evidence="2">Liver</tissue>
    </source>
</reference>
<sequence length="89" mass="9622">MTGGSHTEQQRKSRHSKAGSVGSPSPIEMQKKRQKAMEAAASLSGSDLGSYKRIQEELEQSESEQESELLHTSEKTGPDVTTGTSECII</sequence>
<comment type="caution">
    <text evidence="2">The sequence shown here is derived from an EMBL/GenBank/DDBJ whole genome shotgun (WGS) entry which is preliminary data.</text>
</comment>
<feature type="compositionally biased region" description="Acidic residues" evidence="1">
    <location>
        <begin position="57"/>
        <end position="67"/>
    </location>
</feature>
<feature type="region of interest" description="Disordered" evidence="1">
    <location>
        <begin position="1"/>
        <end position="89"/>
    </location>
</feature>
<proteinExistence type="predicted"/>